<name>A0A9P5PSE2_9AGAR</name>
<feature type="region of interest" description="Disordered" evidence="1">
    <location>
        <begin position="31"/>
        <end position="105"/>
    </location>
</feature>
<protein>
    <submittedName>
        <fullName evidence="3">Uncharacterized protein</fullName>
    </submittedName>
</protein>
<dbReference type="AlphaFoldDB" id="A0A9P5PSE2"/>
<proteinExistence type="predicted"/>
<reference evidence="3" key="1">
    <citation type="submission" date="2020-11" db="EMBL/GenBank/DDBJ databases">
        <authorList>
            <consortium name="DOE Joint Genome Institute"/>
            <person name="Ahrendt S."/>
            <person name="Riley R."/>
            <person name="Andreopoulos W."/>
            <person name="Labutti K."/>
            <person name="Pangilinan J."/>
            <person name="Ruiz-Duenas F.J."/>
            <person name="Barrasa J.M."/>
            <person name="Sanchez-Garcia M."/>
            <person name="Camarero S."/>
            <person name="Miyauchi S."/>
            <person name="Serrano A."/>
            <person name="Linde D."/>
            <person name="Babiker R."/>
            <person name="Drula E."/>
            <person name="Ayuso-Fernandez I."/>
            <person name="Pacheco R."/>
            <person name="Padilla G."/>
            <person name="Ferreira P."/>
            <person name="Barriuso J."/>
            <person name="Kellner H."/>
            <person name="Castanera R."/>
            <person name="Alfaro M."/>
            <person name="Ramirez L."/>
            <person name="Pisabarro A.G."/>
            <person name="Kuo A."/>
            <person name="Tritt A."/>
            <person name="Lipzen A."/>
            <person name="He G."/>
            <person name="Yan M."/>
            <person name="Ng V."/>
            <person name="Cullen D."/>
            <person name="Martin F."/>
            <person name="Rosso M.-N."/>
            <person name="Henrissat B."/>
            <person name="Hibbett D."/>
            <person name="Martinez A.T."/>
            <person name="Grigoriev I.V."/>
        </authorList>
    </citation>
    <scope>NUCLEOTIDE SEQUENCE</scope>
    <source>
        <strain evidence="3">AH 40177</strain>
    </source>
</reference>
<keyword evidence="2" id="KW-0732">Signal</keyword>
<keyword evidence="4" id="KW-1185">Reference proteome</keyword>
<feature type="signal peptide" evidence="2">
    <location>
        <begin position="1"/>
        <end position="21"/>
    </location>
</feature>
<feature type="compositionally biased region" description="Polar residues" evidence="1">
    <location>
        <begin position="31"/>
        <end position="47"/>
    </location>
</feature>
<dbReference type="Proteomes" id="UP000772434">
    <property type="component" value="Unassembled WGS sequence"/>
</dbReference>
<feature type="chain" id="PRO_5040319988" evidence="2">
    <location>
        <begin position="22"/>
        <end position="198"/>
    </location>
</feature>
<feature type="compositionally biased region" description="Basic residues" evidence="1">
    <location>
        <begin position="86"/>
        <end position="95"/>
    </location>
</feature>
<evidence type="ECO:0000256" key="2">
    <source>
        <dbReference type="SAM" id="SignalP"/>
    </source>
</evidence>
<dbReference type="EMBL" id="JADNRY010000032">
    <property type="protein sequence ID" value="KAF9071429.1"/>
    <property type="molecule type" value="Genomic_DNA"/>
</dbReference>
<organism evidence="3 4">
    <name type="scientific">Rhodocollybia butyracea</name>
    <dbReference type="NCBI Taxonomy" id="206335"/>
    <lineage>
        <taxon>Eukaryota</taxon>
        <taxon>Fungi</taxon>
        <taxon>Dikarya</taxon>
        <taxon>Basidiomycota</taxon>
        <taxon>Agaricomycotina</taxon>
        <taxon>Agaricomycetes</taxon>
        <taxon>Agaricomycetidae</taxon>
        <taxon>Agaricales</taxon>
        <taxon>Marasmiineae</taxon>
        <taxon>Omphalotaceae</taxon>
        <taxon>Rhodocollybia</taxon>
    </lineage>
</organism>
<sequence length="198" mass="21701">MRFTIPFASVLLVASLSFIWATPIAVDRGSEIQQRSDSSESHLNSGATGIHPIEARAPVQGDGPLKKQGDGLNTGQTKDEPEPESKKKKSKKKPRVTGPSGPVSHFELTQATSKDVDKQIQKFVQEGFRENGITTLVRPPKSTSLVPLGNEAKFELKFKSSMDSKYKGYTLLITGTWDPNTGGKMYNGEELFYASKLK</sequence>
<gene>
    <name evidence="3" type="ORF">BDP27DRAFT_1419006</name>
</gene>
<evidence type="ECO:0000313" key="3">
    <source>
        <dbReference type="EMBL" id="KAF9071429.1"/>
    </source>
</evidence>
<accession>A0A9P5PSE2</accession>
<evidence type="ECO:0000313" key="4">
    <source>
        <dbReference type="Proteomes" id="UP000772434"/>
    </source>
</evidence>
<evidence type="ECO:0000256" key="1">
    <source>
        <dbReference type="SAM" id="MobiDB-lite"/>
    </source>
</evidence>
<comment type="caution">
    <text evidence="3">The sequence shown here is derived from an EMBL/GenBank/DDBJ whole genome shotgun (WGS) entry which is preliminary data.</text>
</comment>